<sequence length="206" mass="22622">MLLILTGNVQIGKTRWLQKAVGKLEATGVGCSGVLAPGVWVKHDDGSLEKTGIDNLLLPEHELVPFARRADLAEQDGNFVAESQAGRARLRWHISDDSIAHVNNHFRTLKDGISRLGSSKNVLFVDELGQLELLRGEGLTEAISMLEQGPCGVYEHAIVIAGDKFGLPERTEELFSDMWGGSTRIAPDDEAWKTWIEPLLADAKDR</sequence>
<dbReference type="EMBL" id="QICB01000005">
    <property type="protein sequence ID" value="RNL19482.1"/>
    <property type="molecule type" value="Genomic_DNA"/>
</dbReference>
<accession>A0A3N0AE87</accession>
<keyword evidence="2" id="KW-1185">Reference proteome</keyword>
<reference evidence="2" key="1">
    <citation type="submission" date="2018-05" db="EMBL/GenBank/DDBJ databases">
        <title>Genome Sequencing of selected type strains of the family Eggerthellaceae.</title>
        <authorList>
            <person name="Danylec N."/>
            <person name="Stoll D.A."/>
            <person name="Doetsch A."/>
            <person name="Huch M."/>
        </authorList>
    </citation>
    <scope>NUCLEOTIDE SEQUENCE [LARGE SCALE GENOMIC DNA]</scope>
    <source>
        <strain evidence="2">DSM 17537</strain>
    </source>
</reference>
<dbReference type="Gene3D" id="3.40.50.300">
    <property type="entry name" value="P-loop containing nucleotide triphosphate hydrolases"/>
    <property type="match status" value="1"/>
</dbReference>
<proteinExistence type="predicted"/>
<dbReference type="RefSeq" id="WP_123198475.1">
    <property type="nucleotide sequence ID" value="NZ_QICB01000005.1"/>
</dbReference>
<evidence type="ECO:0000313" key="1">
    <source>
        <dbReference type="EMBL" id="RNL19482.1"/>
    </source>
</evidence>
<evidence type="ECO:0000313" key="2">
    <source>
        <dbReference type="Proteomes" id="UP000267368"/>
    </source>
</evidence>
<gene>
    <name evidence="1" type="ORF">DMP07_07240</name>
</gene>
<dbReference type="InterPro" id="IPR027417">
    <property type="entry name" value="P-loop_NTPase"/>
</dbReference>
<dbReference type="OrthoDB" id="3190883at2"/>
<protein>
    <submittedName>
        <fullName evidence="1">Uncharacterized protein</fullName>
    </submittedName>
</protein>
<name>A0A3N0AE87_9ACTN</name>
<dbReference type="AlphaFoldDB" id="A0A3N0AE87"/>
<comment type="caution">
    <text evidence="1">The sequence shown here is derived from an EMBL/GenBank/DDBJ whole genome shotgun (WGS) entry which is preliminary data.</text>
</comment>
<dbReference type="Proteomes" id="UP000267368">
    <property type="component" value="Unassembled WGS sequence"/>
</dbReference>
<organism evidence="1 2">
    <name type="scientific">Slackia faecicanis</name>
    <dbReference type="NCBI Taxonomy" id="255723"/>
    <lineage>
        <taxon>Bacteria</taxon>
        <taxon>Bacillati</taxon>
        <taxon>Actinomycetota</taxon>
        <taxon>Coriobacteriia</taxon>
        <taxon>Eggerthellales</taxon>
        <taxon>Eggerthellaceae</taxon>
        <taxon>Slackia</taxon>
    </lineage>
</organism>